<name>A0ABZ1B9F7_9ACTN</name>
<sequence>MGQSQMELQMARLGELEADMRARGSWLFSGRLTSADTATVVRQVDGRRVVSDGPFIESKEHLGGFYVIDAADLDEALGWADRTVAAIGMPIEVWPFVATAGGQATEPRPE</sequence>
<dbReference type="EMBL" id="CP141261">
    <property type="protein sequence ID" value="WRL66468.1"/>
    <property type="molecule type" value="Genomic_DNA"/>
</dbReference>
<organism evidence="3 4">
    <name type="scientific">Blastococcus brunescens</name>
    <dbReference type="NCBI Taxonomy" id="1564165"/>
    <lineage>
        <taxon>Bacteria</taxon>
        <taxon>Bacillati</taxon>
        <taxon>Actinomycetota</taxon>
        <taxon>Actinomycetes</taxon>
        <taxon>Geodermatophilales</taxon>
        <taxon>Geodermatophilaceae</taxon>
        <taxon>Blastococcus</taxon>
    </lineage>
</organism>
<dbReference type="Gene3D" id="3.30.70.1060">
    <property type="entry name" value="Dimeric alpha+beta barrel"/>
    <property type="match status" value="1"/>
</dbReference>
<evidence type="ECO:0000313" key="4">
    <source>
        <dbReference type="Proteomes" id="UP001324287"/>
    </source>
</evidence>
<dbReference type="InterPro" id="IPR011008">
    <property type="entry name" value="Dimeric_a/b-barrel"/>
</dbReference>
<dbReference type="PANTHER" id="PTHR35174">
    <property type="entry name" value="BLL7171 PROTEIN-RELATED"/>
    <property type="match status" value="1"/>
</dbReference>
<gene>
    <name evidence="3" type="ORF">U6N30_14230</name>
</gene>
<feature type="domain" description="YCII-related" evidence="2">
    <location>
        <begin position="10"/>
        <end position="82"/>
    </location>
</feature>
<evidence type="ECO:0000256" key="1">
    <source>
        <dbReference type="ARBA" id="ARBA00007689"/>
    </source>
</evidence>
<dbReference type="RefSeq" id="WP_324277780.1">
    <property type="nucleotide sequence ID" value="NZ_CP141261.1"/>
</dbReference>
<comment type="similarity">
    <text evidence="1">Belongs to the YciI family.</text>
</comment>
<evidence type="ECO:0000259" key="2">
    <source>
        <dbReference type="Pfam" id="PF03795"/>
    </source>
</evidence>
<dbReference type="PANTHER" id="PTHR35174:SF3">
    <property type="entry name" value="BLL7171 PROTEIN"/>
    <property type="match status" value="1"/>
</dbReference>
<dbReference type="InterPro" id="IPR005545">
    <property type="entry name" value="YCII"/>
</dbReference>
<dbReference type="Proteomes" id="UP001324287">
    <property type="component" value="Chromosome"/>
</dbReference>
<keyword evidence="4" id="KW-1185">Reference proteome</keyword>
<reference evidence="3 4" key="1">
    <citation type="submission" date="2023-12" db="EMBL/GenBank/DDBJ databases">
        <title>Blastococcus brunescens sp. nov., an actonobacterium isolated from sandstone collected in sahara desert.</title>
        <authorList>
            <person name="Gtari M."/>
            <person name="Ghodhbane F."/>
        </authorList>
    </citation>
    <scope>NUCLEOTIDE SEQUENCE [LARGE SCALE GENOMIC DNA]</scope>
    <source>
        <strain evidence="3 4">BMG 8361</strain>
    </source>
</reference>
<dbReference type="SUPFAM" id="SSF54909">
    <property type="entry name" value="Dimeric alpha+beta barrel"/>
    <property type="match status" value="1"/>
</dbReference>
<proteinExistence type="inferred from homology"/>
<protein>
    <submittedName>
        <fullName evidence="3">YciI family protein</fullName>
    </submittedName>
</protein>
<accession>A0ABZ1B9F7</accession>
<dbReference type="Pfam" id="PF03795">
    <property type="entry name" value="YCII"/>
    <property type="match status" value="1"/>
</dbReference>
<evidence type="ECO:0000313" key="3">
    <source>
        <dbReference type="EMBL" id="WRL66468.1"/>
    </source>
</evidence>